<feature type="compositionally biased region" description="Gly residues" evidence="1">
    <location>
        <begin position="292"/>
        <end position="320"/>
    </location>
</feature>
<dbReference type="InterPro" id="IPR001387">
    <property type="entry name" value="Cro/C1-type_HTH"/>
</dbReference>
<reference evidence="3 4" key="1">
    <citation type="submission" date="2009-10" db="EMBL/GenBank/DDBJ databases">
        <title>Complete sequence of chromosome of Ammonifex degensii KC4.</title>
        <authorList>
            <consortium name="US DOE Joint Genome Institute"/>
            <person name="Kerfeld C."/>
            <person name="Goodner B."/>
            <person name="Huber H."/>
            <person name="Stetter K."/>
            <person name="Lucas S."/>
            <person name="Copeland A."/>
            <person name="Lapidus A."/>
            <person name="Glavina del Rio T."/>
            <person name="Dalin E."/>
            <person name="Tice H."/>
            <person name="Bruce D."/>
            <person name="Goodwin L."/>
            <person name="Pitluck S."/>
            <person name="Saunders E."/>
            <person name="Brettin T."/>
            <person name="Detter J.C."/>
            <person name="Han C."/>
            <person name="Larimer F."/>
            <person name="Land M."/>
            <person name="Hauser L."/>
            <person name="Kyrpides N."/>
            <person name="Ovchinnikova G."/>
            <person name="Richardson P."/>
        </authorList>
    </citation>
    <scope>NUCLEOTIDE SEQUENCE [LARGE SCALE GENOMIC DNA]</scope>
    <source>
        <strain evidence="4">DSM 10501 / KC4</strain>
    </source>
</reference>
<dbReference type="KEGG" id="adg:Adeg_0871"/>
<dbReference type="eggNOG" id="COG1846">
    <property type="taxonomic scope" value="Bacteria"/>
</dbReference>
<dbReference type="SUPFAM" id="SSF46689">
    <property type="entry name" value="Homeodomain-like"/>
    <property type="match status" value="1"/>
</dbReference>
<feature type="region of interest" description="Disordered" evidence="1">
    <location>
        <begin position="292"/>
        <end position="379"/>
    </location>
</feature>
<feature type="region of interest" description="Disordered" evidence="1">
    <location>
        <begin position="437"/>
        <end position="459"/>
    </location>
</feature>
<evidence type="ECO:0000313" key="4">
    <source>
        <dbReference type="Proteomes" id="UP000002620"/>
    </source>
</evidence>
<dbReference type="HOGENOM" id="CLU_449542_0_0_9"/>
<name>C9RCN3_AMMDK</name>
<dbReference type="AlphaFoldDB" id="C9RCN3"/>
<evidence type="ECO:0000313" key="3">
    <source>
        <dbReference type="EMBL" id="ACX52010.1"/>
    </source>
</evidence>
<protein>
    <recommendedName>
        <fullName evidence="2">HTH cro/C1-type domain-containing protein</fullName>
    </recommendedName>
</protein>
<proteinExistence type="predicted"/>
<organism evidence="3 4">
    <name type="scientific">Ammonifex degensii (strain DSM 10501 / KC4)</name>
    <dbReference type="NCBI Taxonomy" id="429009"/>
    <lineage>
        <taxon>Bacteria</taxon>
        <taxon>Bacillati</taxon>
        <taxon>Bacillota</taxon>
        <taxon>Clostridia</taxon>
        <taxon>Thermoanaerobacterales</taxon>
        <taxon>Thermoanaerobacteraceae</taxon>
        <taxon>Ammonifex</taxon>
    </lineage>
</organism>
<dbReference type="STRING" id="429009.Adeg_0871"/>
<keyword evidence="4" id="KW-1185">Reference proteome</keyword>
<dbReference type="Gene3D" id="1.10.10.60">
    <property type="entry name" value="Homeodomain-like"/>
    <property type="match status" value="1"/>
</dbReference>
<sequence>MRRKNIHIMELVMELIRRGMTQKEIAARLGVSQATVSRMLARTGARGRRGRRPGSENAHIREDAVENLLAVARAVLLDPGAALGELAAATGVAEDTVRRALTRIAFFLQFPAEEERKEALRAVAEERGLAVSPEEALLLARAAHARWESCARGAWGVAAGVLATRYHRAAASLLRLMRRFLPTGAGATQASVDPAPVGHPVPRPAAVKKFYRSGMEKAARAQARQQLAGVAVAPGPGVFAAYYLLRSGKMRSGKKREERDALATELIREAVEGAVVVGADLPVASLVPRAGGGLPGTGPRGGGAAGGGGAGGAGERGGPRGVARLPAWREVPARGGAQGTPDLAGVGGHLSRGRRGRPPAGRGGAGGVPCRAGGGSGRGRGVLPVGPAPAPSPRAGPQVAQAKLGGGARRQGNALYPARQREADAGRRRAGRARARRLASGAGRAMSQVPGKEVKKRMNGKETEALEALSQVLNELLHEAQTAFVALETIAKKTGVLVRSVLGEDPFTNAARRSAPVKPVKREYKYYYDKWTKNARGEWMRTAEEFAVFEVLVEESASDAPKRQVVAYRWGRDVVNPGGFLARRLAKEKEKLVSVSKLQDVLQDVEE</sequence>
<gene>
    <name evidence="3" type="ordered locus">Adeg_0871</name>
</gene>
<dbReference type="EMBL" id="CP001785">
    <property type="protein sequence ID" value="ACX52010.1"/>
    <property type="molecule type" value="Genomic_DNA"/>
</dbReference>
<evidence type="ECO:0000259" key="2">
    <source>
        <dbReference type="PROSITE" id="PS50943"/>
    </source>
</evidence>
<evidence type="ECO:0000256" key="1">
    <source>
        <dbReference type="SAM" id="MobiDB-lite"/>
    </source>
</evidence>
<dbReference type="Pfam" id="PF13384">
    <property type="entry name" value="HTH_23"/>
    <property type="match status" value="1"/>
</dbReference>
<feature type="compositionally biased region" description="Gly residues" evidence="1">
    <location>
        <begin position="361"/>
        <end position="379"/>
    </location>
</feature>
<dbReference type="CDD" id="cd00093">
    <property type="entry name" value="HTH_XRE"/>
    <property type="match status" value="1"/>
</dbReference>
<dbReference type="PROSITE" id="PS50943">
    <property type="entry name" value="HTH_CROC1"/>
    <property type="match status" value="1"/>
</dbReference>
<dbReference type="InterPro" id="IPR009057">
    <property type="entry name" value="Homeodomain-like_sf"/>
</dbReference>
<dbReference type="Proteomes" id="UP000002620">
    <property type="component" value="Chromosome"/>
</dbReference>
<feature type="domain" description="HTH cro/C1-type" evidence="2">
    <location>
        <begin position="17"/>
        <end position="39"/>
    </location>
</feature>
<accession>C9RCN3</accession>